<sequence length="125" mass="14062">PNTAIVDFAYATTHPLRLGNFPVSKHSLVASDLDFYEDPRYESYSPDEINLRAVALFDFVPENDNEVPLTEGKEIWVSYRHGQGWLVAEDPETGENGLVPEEYVAILAAHEPADEPQPFLPHILQ</sequence>
<reference evidence="4 5" key="1">
    <citation type="submission" date="2016-05" db="EMBL/GenBank/DDBJ databases">
        <title>Comparative genomics of biotechnologically important yeasts.</title>
        <authorList>
            <consortium name="DOE Joint Genome Institute"/>
            <person name="Riley R."/>
            <person name="Haridas S."/>
            <person name="Wolfe K.H."/>
            <person name="Lopes M.R."/>
            <person name="Hittinger C.T."/>
            <person name="Goker M."/>
            <person name="Salamov A."/>
            <person name="Wisecaver J."/>
            <person name="Long T.M."/>
            <person name="Aerts A.L."/>
            <person name="Barry K."/>
            <person name="Choi C."/>
            <person name="Clum A."/>
            <person name="Coughlan A.Y."/>
            <person name="Deshpande S."/>
            <person name="Douglass A.P."/>
            <person name="Hanson S.J."/>
            <person name="Klenk H.-P."/>
            <person name="LaButti K."/>
            <person name="Lapidus A."/>
            <person name="Lindquist E."/>
            <person name="Lipzen A."/>
            <person name="Meier-kolthoff J.P."/>
            <person name="Ohm R.A."/>
            <person name="Otillar R.P."/>
            <person name="Pangilinan J."/>
            <person name="Peng Y."/>
            <person name="Rokas A."/>
            <person name="Rosa C.A."/>
            <person name="Scheuner C."/>
            <person name="Sibirny A.A."/>
            <person name="Slot J.C."/>
            <person name="Stielow J.B."/>
            <person name="Sun H."/>
            <person name="Kurtzman C.P."/>
            <person name="Blackwell M."/>
            <person name="Grigoriev I.V."/>
            <person name="Jeffries T.W."/>
        </authorList>
    </citation>
    <scope>NUCLEOTIDE SEQUENCE [LARGE SCALE GENOMIC DNA]</scope>
    <source>
        <strain evidence="4 5">NRRL YB-4993</strain>
    </source>
</reference>
<name>A0A1A0H8Q8_9ASCO</name>
<gene>
    <name evidence="4" type="ORF">METBIDRAFT_16669</name>
</gene>
<dbReference type="Proteomes" id="UP000092555">
    <property type="component" value="Unassembled WGS sequence"/>
</dbReference>
<feature type="domain" description="SH3" evidence="3">
    <location>
        <begin position="48"/>
        <end position="109"/>
    </location>
</feature>
<comment type="caution">
    <text evidence="4">The sequence shown here is derived from an EMBL/GenBank/DDBJ whole genome shotgun (WGS) entry which is preliminary data.</text>
</comment>
<evidence type="ECO:0000259" key="3">
    <source>
        <dbReference type="PROSITE" id="PS50002"/>
    </source>
</evidence>
<dbReference type="FunFam" id="2.30.30.40:FF:000283">
    <property type="entry name" value="NAP1-binding protein 2"/>
    <property type="match status" value="1"/>
</dbReference>
<feature type="non-terminal residue" evidence="4">
    <location>
        <position position="125"/>
    </location>
</feature>
<dbReference type="SUPFAM" id="SSF50044">
    <property type="entry name" value="SH3-domain"/>
    <property type="match status" value="1"/>
</dbReference>
<dbReference type="OrthoDB" id="19092at2759"/>
<dbReference type="InterPro" id="IPR036028">
    <property type="entry name" value="SH3-like_dom_sf"/>
</dbReference>
<dbReference type="Pfam" id="PF00018">
    <property type="entry name" value="SH3_1"/>
    <property type="match status" value="1"/>
</dbReference>
<evidence type="ECO:0000313" key="5">
    <source>
        <dbReference type="Proteomes" id="UP000092555"/>
    </source>
</evidence>
<feature type="non-terminal residue" evidence="4">
    <location>
        <position position="1"/>
    </location>
</feature>
<organism evidence="4 5">
    <name type="scientific">Metschnikowia bicuspidata var. bicuspidata NRRL YB-4993</name>
    <dbReference type="NCBI Taxonomy" id="869754"/>
    <lineage>
        <taxon>Eukaryota</taxon>
        <taxon>Fungi</taxon>
        <taxon>Dikarya</taxon>
        <taxon>Ascomycota</taxon>
        <taxon>Saccharomycotina</taxon>
        <taxon>Pichiomycetes</taxon>
        <taxon>Metschnikowiaceae</taxon>
        <taxon>Metschnikowia</taxon>
    </lineage>
</organism>
<dbReference type="EMBL" id="LXTC01000004">
    <property type="protein sequence ID" value="OBA20268.1"/>
    <property type="molecule type" value="Genomic_DNA"/>
</dbReference>
<dbReference type="RefSeq" id="XP_018710790.1">
    <property type="nucleotide sequence ID" value="XM_018854664.1"/>
</dbReference>
<proteinExistence type="predicted"/>
<protein>
    <recommendedName>
        <fullName evidence="3">SH3 domain-containing protein</fullName>
    </recommendedName>
</protein>
<dbReference type="SMART" id="SM00326">
    <property type="entry name" value="SH3"/>
    <property type="match status" value="1"/>
</dbReference>
<evidence type="ECO:0000256" key="2">
    <source>
        <dbReference type="PROSITE-ProRule" id="PRU00192"/>
    </source>
</evidence>
<dbReference type="Gene3D" id="2.30.30.40">
    <property type="entry name" value="SH3 Domains"/>
    <property type="match status" value="1"/>
</dbReference>
<dbReference type="AlphaFoldDB" id="A0A1A0H8Q8"/>
<dbReference type="GeneID" id="30027640"/>
<dbReference type="STRING" id="869754.A0A1A0H8Q8"/>
<dbReference type="InterPro" id="IPR001452">
    <property type="entry name" value="SH3_domain"/>
</dbReference>
<keyword evidence="1 2" id="KW-0728">SH3 domain</keyword>
<evidence type="ECO:0000313" key="4">
    <source>
        <dbReference type="EMBL" id="OBA20268.1"/>
    </source>
</evidence>
<evidence type="ECO:0000256" key="1">
    <source>
        <dbReference type="ARBA" id="ARBA00022443"/>
    </source>
</evidence>
<keyword evidence="5" id="KW-1185">Reference proteome</keyword>
<accession>A0A1A0H8Q8</accession>
<dbReference type="PROSITE" id="PS50002">
    <property type="entry name" value="SH3"/>
    <property type="match status" value="1"/>
</dbReference>